<accession>A0A7N0U5P1</accession>
<sequence length="366" mass="40845">MFVFRGLSNSRVYAFLAKPTINSTSTHLRVFSSASMATKLKRIGTHNGSFHCDEALGCFMIRLTDKFRGAEVVRTRDAKVLETLDVVLDVGGVYDPASDRYDHHQKGFDEVLGHGFATKLSSAGLIYKHYGLGIIAKELQLEEGHPNVKQVYRAVYKNFMEAVDAIDNGINQYDTDQPPGYVNNTGLSSRVGRLNQDWSDPDQSAEKENEAFQGAMTLAGKEFLESVKYHARSWLPARSIVKGCLEARGDIDSSGQVMLLARYCPWKLHIFELEEEMQINPSIKYVIYQDDRSRNWRIQAVAVSPDKFDSRKPLPLSWRGLSDEELSDASGISGCIFVHMSGFIGANQSYEGALAMARTSLLTAHD</sequence>
<dbReference type="Pfam" id="PF03690">
    <property type="entry name" value="MYG1_exonuc"/>
    <property type="match status" value="1"/>
</dbReference>
<evidence type="ECO:0000313" key="1">
    <source>
        <dbReference type="EnsemblPlants" id="Kaladp0055s0308.1.v1.1"/>
    </source>
</evidence>
<dbReference type="AlphaFoldDB" id="A0A7N0U5P1"/>
<dbReference type="Gramene" id="Kaladp0055s0308.1.v1.1">
    <property type="protein sequence ID" value="Kaladp0055s0308.1.v1.1"/>
    <property type="gene ID" value="Kaladp0055s0308.v1.1"/>
</dbReference>
<dbReference type="Proteomes" id="UP000594263">
    <property type="component" value="Unplaced"/>
</dbReference>
<evidence type="ECO:0008006" key="3">
    <source>
        <dbReference type="Google" id="ProtNLM"/>
    </source>
</evidence>
<dbReference type="PANTHER" id="PTHR11215:SF3">
    <property type="entry name" value="METAL-DEPENDENT PROTEIN HYDROLASE ISOFORM 1"/>
    <property type="match status" value="1"/>
</dbReference>
<reference evidence="1" key="1">
    <citation type="submission" date="2021-01" db="UniProtKB">
        <authorList>
            <consortium name="EnsemblPlants"/>
        </authorList>
    </citation>
    <scope>IDENTIFICATION</scope>
</reference>
<dbReference type="PANTHER" id="PTHR11215">
    <property type="entry name" value="METAL DEPENDENT HYDROLASE - RELATED"/>
    <property type="match status" value="1"/>
</dbReference>
<protein>
    <recommendedName>
        <fullName evidence="3">Metal-dependent protein hydrolase</fullName>
    </recommendedName>
</protein>
<dbReference type="EnsemblPlants" id="Kaladp0055s0308.1.v1.1">
    <property type="protein sequence ID" value="Kaladp0055s0308.1.v1.1"/>
    <property type="gene ID" value="Kaladp0055s0308.v1.1"/>
</dbReference>
<keyword evidence="2" id="KW-1185">Reference proteome</keyword>
<dbReference type="GO" id="GO:0005634">
    <property type="term" value="C:nucleus"/>
    <property type="evidence" value="ECO:0007669"/>
    <property type="project" value="TreeGrafter"/>
</dbReference>
<proteinExistence type="predicted"/>
<evidence type="ECO:0000313" key="2">
    <source>
        <dbReference type="Proteomes" id="UP000594263"/>
    </source>
</evidence>
<dbReference type="InterPro" id="IPR003226">
    <property type="entry name" value="MYG1_exonuclease"/>
</dbReference>
<organism evidence="1 2">
    <name type="scientific">Kalanchoe fedtschenkoi</name>
    <name type="common">Lavender scallops</name>
    <name type="synonym">South American air plant</name>
    <dbReference type="NCBI Taxonomy" id="63787"/>
    <lineage>
        <taxon>Eukaryota</taxon>
        <taxon>Viridiplantae</taxon>
        <taxon>Streptophyta</taxon>
        <taxon>Embryophyta</taxon>
        <taxon>Tracheophyta</taxon>
        <taxon>Spermatophyta</taxon>
        <taxon>Magnoliopsida</taxon>
        <taxon>eudicotyledons</taxon>
        <taxon>Gunneridae</taxon>
        <taxon>Pentapetalae</taxon>
        <taxon>Saxifragales</taxon>
        <taxon>Crassulaceae</taxon>
        <taxon>Kalanchoe</taxon>
    </lineage>
</organism>
<dbReference type="OMA" id="FHANSWL"/>
<name>A0A7N0U5P1_KALFE</name>
<dbReference type="GO" id="GO:0005737">
    <property type="term" value="C:cytoplasm"/>
    <property type="evidence" value="ECO:0007669"/>
    <property type="project" value="TreeGrafter"/>
</dbReference>